<gene>
    <name evidence="2" type="ORF">UXM345_LOCUS32404</name>
</gene>
<feature type="region of interest" description="Disordered" evidence="1">
    <location>
        <begin position="1"/>
        <end position="30"/>
    </location>
</feature>
<reference evidence="2" key="1">
    <citation type="submission" date="2021-02" db="EMBL/GenBank/DDBJ databases">
        <authorList>
            <person name="Nowell W R."/>
        </authorList>
    </citation>
    <scope>NUCLEOTIDE SEQUENCE</scope>
</reference>
<comment type="caution">
    <text evidence="2">The sequence shown here is derived from an EMBL/GenBank/DDBJ whole genome shotgun (WGS) entry which is preliminary data.</text>
</comment>
<proteinExistence type="predicted"/>
<name>A0A820GSD3_9BILA</name>
<dbReference type="Proteomes" id="UP000663842">
    <property type="component" value="Unassembled WGS sequence"/>
</dbReference>
<evidence type="ECO:0000313" key="2">
    <source>
        <dbReference type="EMBL" id="CAF4282174.1"/>
    </source>
</evidence>
<evidence type="ECO:0000256" key="1">
    <source>
        <dbReference type="SAM" id="MobiDB-lite"/>
    </source>
</evidence>
<evidence type="ECO:0000313" key="3">
    <source>
        <dbReference type="Proteomes" id="UP000663842"/>
    </source>
</evidence>
<organism evidence="2 3">
    <name type="scientific">Rotaria magnacalcarata</name>
    <dbReference type="NCBI Taxonomy" id="392030"/>
    <lineage>
        <taxon>Eukaryota</taxon>
        <taxon>Metazoa</taxon>
        <taxon>Spiralia</taxon>
        <taxon>Gnathifera</taxon>
        <taxon>Rotifera</taxon>
        <taxon>Eurotatoria</taxon>
        <taxon>Bdelloidea</taxon>
        <taxon>Philodinida</taxon>
        <taxon>Philodinidae</taxon>
        <taxon>Rotaria</taxon>
    </lineage>
</organism>
<dbReference type="AlphaFoldDB" id="A0A820GSD3"/>
<dbReference type="SUPFAM" id="SSF48403">
    <property type="entry name" value="Ankyrin repeat"/>
    <property type="match status" value="1"/>
</dbReference>
<accession>A0A820GSD3</accession>
<dbReference type="EMBL" id="CAJOBF010009847">
    <property type="protein sequence ID" value="CAF4282174.1"/>
    <property type="molecule type" value="Genomic_DNA"/>
</dbReference>
<sequence length="464" mass="53486">MTSENTSISSAFTKPSQSSRHSRSTKPISNNLSLPDQLIEQLLKFRIDGRTINAKNVDELYPGLDRLLLRSLQSGDCRQLFNRLKRDLKPQYSLITGKHMHISVCAQTQTILEKLVEMGATLNLHFYEPIHMKELELMCQYGFDINERLTKYNNQSAFSILINKHYSISMLDVLIKNGARFDLKDNQGQTCLHYTCQASVSDSVFDFIVEHTPDSCLNIPNQAGGTPLDLIYLAAYEQANTAHMRRLHVLLSRKESKLTRYSMREPNLVGRKQYKLADILSCKEFLFKYRLRDLFDSSISPLAWCIFLFYDVLRECEKPNPSLIGKLATKQRLERYLISMIENGEIPLGKLIFRSDKLNFLSSLANEYDQQMLVDTEHSLVHMMQEVFTGKPRYICQTEIHDKKIQSVKHAVKNPVPQILQFVLTASFDQSNEAVSRLVVKIQRLLKTENWNEFAASQFVEITN</sequence>
<dbReference type="Gene3D" id="1.25.40.20">
    <property type="entry name" value="Ankyrin repeat-containing domain"/>
    <property type="match status" value="1"/>
</dbReference>
<protein>
    <submittedName>
        <fullName evidence="2">Uncharacterized protein</fullName>
    </submittedName>
</protein>
<dbReference type="InterPro" id="IPR036770">
    <property type="entry name" value="Ankyrin_rpt-contain_sf"/>
</dbReference>